<comment type="catalytic activity">
    <reaction evidence="1">
        <text>Hydrolysis of terminal (1-&gt;4)-linked alpha-D-glucose residues successively from non-reducing ends of the chains with release of beta-D-glucose.</text>
        <dbReference type="EC" id="3.2.1.3"/>
    </reaction>
</comment>
<dbReference type="InterPro" id="IPR008928">
    <property type="entry name" value="6-hairpin_glycosidase_sf"/>
</dbReference>
<keyword evidence="6" id="KW-0326">Glycosidase</keyword>
<evidence type="ECO:0000256" key="3">
    <source>
        <dbReference type="ARBA" id="ARBA00012593"/>
    </source>
</evidence>
<evidence type="ECO:0000313" key="9">
    <source>
        <dbReference type="EMBL" id="KKE81719.1"/>
    </source>
</evidence>
<evidence type="ECO:0000313" key="10">
    <source>
        <dbReference type="Proteomes" id="UP000033434"/>
    </source>
</evidence>
<gene>
    <name evidence="9" type="ORF">N479_21045</name>
</gene>
<comment type="similarity">
    <text evidence="2">Belongs to the glycosyl hydrolase 15 family.</text>
</comment>
<dbReference type="Gene3D" id="1.50.10.10">
    <property type="match status" value="1"/>
</dbReference>
<evidence type="ECO:0000256" key="7">
    <source>
        <dbReference type="ARBA" id="ARBA00023326"/>
    </source>
</evidence>
<dbReference type="PANTHER" id="PTHR31616">
    <property type="entry name" value="TREHALASE"/>
    <property type="match status" value="1"/>
</dbReference>
<dbReference type="InterPro" id="IPR012341">
    <property type="entry name" value="6hp_glycosidase-like_sf"/>
</dbReference>
<feature type="domain" description="GH15-like" evidence="8">
    <location>
        <begin position="30"/>
        <end position="466"/>
    </location>
</feature>
<organism evidence="9 10">
    <name type="scientific">Pseudoalteromonas luteoviolacea S4054</name>
    <dbReference type="NCBI Taxonomy" id="1129367"/>
    <lineage>
        <taxon>Bacteria</taxon>
        <taxon>Pseudomonadati</taxon>
        <taxon>Pseudomonadota</taxon>
        <taxon>Gammaproteobacteria</taxon>
        <taxon>Alteromonadales</taxon>
        <taxon>Pseudoalteromonadaceae</taxon>
        <taxon>Pseudoalteromonas</taxon>
    </lineage>
</organism>
<dbReference type="RefSeq" id="WP_046357761.1">
    <property type="nucleotide sequence ID" value="NZ_AUXW01000177.1"/>
</dbReference>
<dbReference type="PANTHER" id="PTHR31616:SF9">
    <property type="entry name" value="GLUCOAMYLASE, INTRACELLULAR SPORULATION-SPECIFIC"/>
    <property type="match status" value="1"/>
</dbReference>
<dbReference type="GO" id="GO:0004339">
    <property type="term" value="F:glucan 1,4-alpha-glucosidase activity"/>
    <property type="evidence" value="ECO:0007669"/>
    <property type="project" value="UniProtKB-EC"/>
</dbReference>
<protein>
    <recommendedName>
        <fullName evidence="3">glucan 1,4-alpha-glucosidase</fullName>
        <ecNumber evidence="3">3.2.1.3</ecNumber>
    </recommendedName>
</protein>
<dbReference type="InterPro" id="IPR000165">
    <property type="entry name" value="Glucoamylase"/>
</dbReference>
<evidence type="ECO:0000256" key="2">
    <source>
        <dbReference type="ARBA" id="ARBA00006188"/>
    </source>
</evidence>
<name>A0A0F6A8J2_9GAMM</name>
<evidence type="ECO:0000256" key="5">
    <source>
        <dbReference type="ARBA" id="ARBA00023277"/>
    </source>
</evidence>
<reference evidence="9 10" key="1">
    <citation type="journal article" date="2015" name="BMC Genomics">
        <title>Genome mining reveals unlocked bioactive potential of marine Gram-negative bacteria.</title>
        <authorList>
            <person name="Machado H."/>
            <person name="Sonnenschein E.C."/>
            <person name="Melchiorsen J."/>
            <person name="Gram L."/>
        </authorList>
    </citation>
    <scope>NUCLEOTIDE SEQUENCE [LARGE SCALE GENOMIC DNA]</scope>
    <source>
        <strain evidence="9 10">S4054</strain>
    </source>
</reference>
<sequence length="478" mass="53445">MTTQTNTVLKSEQEYPTAIDAQPLEKWAKVARQHVLDRMIANISPDDGERGAVLASPSRTNPNYYYHWVRDAARTMSEIAKLNGLDRRNFKDNYYDMMIDYVEFTKINQTTPTVSNSLGEPKFYVTGQAFNGPWGRPQNDGPAQRALTITRWAHTLLENGEKGYVTGTLYDSKEPSFSIIKADLDFVANHWQDPCFDLWEEVDGTHFYTRLLQRTALREGADLANKLNDPGAADYYNQQAALIESAMDDFWSEEQGYFLTTINRVGGLDYKSSNLDVATTLGICQALSDTHPFLNPHEDKVLATAYALHQAFDPLYLINAIEHTTSGDPVSPGIGRYPEDKYAGSAPLGQGNPWFLCTASLSSICYKAAALFAEQKNIEINKYNLGQLDLAVKLVDPKCQLEVGGCFSSRTKTFKSITSGLKALGDAYLRRIQIHAGEHTSLSEQFSRYDGYMTSAEHLTWSYVSVAIAIDLRNALKV</sequence>
<keyword evidence="5" id="KW-0119">Carbohydrate metabolism</keyword>
<evidence type="ECO:0000259" key="8">
    <source>
        <dbReference type="Pfam" id="PF00723"/>
    </source>
</evidence>
<proteinExistence type="inferred from homology"/>
<dbReference type="EMBL" id="AUXW01000177">
    <property type="protein sequence ID" value="KKE81719.1"/>
    <property type="molecule type" value="Genomic_DNA"/>
</dbReference>
<dbReference type="PRINTS" id="PR00736">
    <property type="entry name" value="GLHYDRLASE15"/>
</dbReference>
<comment type="caution">
    <text evidence="9">The sequence shown here is derived from an EMBL/GenBank/DDBJ whole genome shotgun (WGS) entry which is preliminary data.</text>
</comment>
<keyword evidence="7" id="KW-0624">Polysaccharide degradation</keyword>
<dbReference type="EC" id="3.2.1.3" evidence="3"/>
<dbReference type="AlphaFoldDB" id="A0A0F6A8J2"/>
<dbReference type="Proteomes" id="UP000033434">
    <property type="component" value="Unassembled WGS sequence"/>
</dbReference>
<evidence type="ECO:0000256" key="4">
    <source>
        <dbReference type="ARBA" id="ARBA00022801"/>
    </source>
</evidence>
<dbReference type="GO" id="GO:0000272">
    <property type="term" value="P:polysaccharide catabolic process"/>
    <property type="evidence" value="ECO:0007669"/>
    <property type="project" value="UniProtKB-KW"/>
</dbReference>
<keyword evidence="4" id="KW-0378">Hydrolase</keyword>
<dbReference type="PATRIC" id="fig|1129367.4.peg.4371"/>
<accession>A0A0F6A8J2</accession>
<dbReference type="InterPro" id="IPR011613">
    <property type="entry name" value="GH15-like"/>
</dbReference>
<evidence type="ECO:0000256" key="1">
    <source>
        <dbReference type="ARBA" id="ARBA00001863"/>
    </source>
</evidence>
<evidence type="ECO:0000256" key="6">
    <source>
        <dbReference type="ARBA" id="ARBA00023295"/>
    </source>
</evidence>
<dbReference type="Pfam" id="PF00723">
    <property type="entry name" value="Glyco_hydro_15"/>
    <property type="match status" value="1"/>
</dbReference>
<dbReference type="SUPFAM" id="SSF48208">
    <property type="entry name" value="Six-hairpin glycosidases"/>
    <property type="match status" value="1"/>
</dbReference>